<dbReference type="Proteomes" id="UP000515679">
    <property type="component" value="Chromosome"/>
</dbReference>
<evidence type="ECO:0000256" key="2">
    <source>
        <dbReference type="ARBA" id="ARBA00011255"/>
    </source>
</evidence>
<dbReference type="PANTHER" id="PTHR30288:SF0">
    <property type="entry name" value="FLAGELLAR HOOK-ASSOCIATED PROTEIN 2"/>
    <property type="match status" value="1"/>
</dbReference>
<comment type="subcellular location">
    <subcellularLocation>
        <location evidence="5">Secreted</location>
    </subcellularLocation>
    <subcellularLocation>
        <location evidence="5">Bacterial flagellum</location>
    </subcellularLocation>
</comment>
<evidence type="ECO:0000256" key="1">
    <source>
        <dbReference type="ARBA" id="ARBA00009764"/>
    </source>
</evidence>
<keyword evidence="3 5" id="KW-0175">Coiled coil</keyword>
<keyword evidence="8" id="KW-0969">Cilium</keyword>
<dbReference type="GO" id="GO:0007155">
    <property type="term" value="P:cell adhesion"/>
    <property type="evidence" value="ECO:0007669"/>
    <property type="project" value="InterPro"/>
</dbReference>
<keyword evidence="8" id="KW-0966">Cell projection</keyword>
<accession>A0A7G5BXJ3</accession>
<dbReference type="Pfam" id="PF07195">
    <property type="entry name" value="FliD_C"/>
    <property type="match status" value="1"/>
</dbReference>
<evidence type="ECO:0000259" key="7">
    <source>
        <dbReference type="Pfam" id="PF07195"/>
    </source>
</evidence>
<gene>
    <name evidence="8" type="ORF">FPL14_11150</name>
</gene>
<sequence>MSGISLNGLASGLNTGEMIEALMKLERIPYDKLTTKKSTLSEEQGLIRSINTKLVTLRSAVSDLMYSTSYNLTSAKASDSTVFSVSSTDQATTGSYNVNVTKLAKKHVVSSGEFLKTGSDLTAGDKFQLFGNGSATGTEITLKGANNQEILNNLKNDINIAKKGVTASIVETTPGNQTLVLTTDKFGTDSDIQLGTMPATPDGHVYIDGPDALLKTLGIKKADNSLNTRQSSQDAVAEVNGITITSSSNELKDVIPGVTINLLKDNASSTITVTSDTDKIAAKIQTFVDAYNDAITAVRSNSAKEAKMQGDSTLRTLQSELNDLVNGEVKGAGAYKFLFEVGLEIDKGITSGAEMTGKLSFDKSKFVAAYTKDPQAVADLFGSNAAKENKNKGVATRLYTGLFNWTKTGTGLLAYKVSGYDADIKTITQQMEDMNLRLTMKEKQLQSQFSAMETALSSLKNEQSWITSQINSWG</sequence>
<evidence type="ECO:0000313" key="9">
    <source>
        <dbReference type="Proteomes" id="UP000515679"/>
    </source>
</evidence>
<dbReference type="PANTHER" id="PTHR30288">
    <property type="entry name" value="FLAGELLAR CAP/ASSEMBLY PROTEIN FLID"/>
    <property type="match status" value="1"/>
</dbReference>
<dbReference type="GO" id="GO:0009421">
    <property type="term" value="C:bacterial-type flagellum filament cap"/>
    <property type="evidence" value="ECO:0007669"/>
    <property type="project" value="InterPro"/>
</dbReference>
<protein>
    <recommendedName>
        <fullName evidence="5">Flagellar hook-associated protein 2</fullName>
        <shortName evidence="5">HAP2</shortName>
    </recommendedName>
    <alternativeName>
        <fullName evidence="5">Flagellar cap protein</fullName>
    </alternativeName>
</protein>
<evidence type="ECO:0000256" key="4">
    <source>
        <dbReference type="ARBA" id="ARBA00023143"/>
    </source>
</evidence>
<dbReference type="InterPro" id="IPR010809">
    <property type="entry name" value="FliD_C"/>
</dbReference>
<keyword evidence="4 5" id="KW-0975">Bacterial flagellum</keyword>
<dbReference type="EMBL" id="CP041969">
    <property type="protein sequence ID" value="QMV41677.1"/>
    <property type="molecule type" value="Genomic_DNA"/>
</dbReference>
<comment type="similarity">
    <text evidence="1 5">Belongs to the FliD family.</text>
</comment>
<evidence type="ECO:0000256" key="3">
    <source>
        <dbReference type="ARBA" id="ARBA00023054"/>
    </source>
</evidence>
<evidence type="ECO:0000313" key="8">
    <source>
        <dbReference type="EMBL" id="QMV41677.1"/>
    </source>
</evidence>
<comment type="function">
    <text evidence="5">Required for morphogenesis and for the elongation of the flagellar filament by facilitating polymerization of the flagellin monomers at the tip of growing filament. Forms a capping structure, which prevents flagellin subunits (transported through the central channel of the flagellum) from leaking out without polymerization at the distal end.</text>
</comment>
<dbReference type="GO" id="GO:0005576">
    <property type="term" value="C:extracellular region"/>
    <property type="evidence" value="ECO:0007669"/>
    <property type="project" value="UniProtKB-SubCell"/>
</dbReference>
<feature type="domain" description="Flagellar hook-associated protein 2 C-terminal" evidence="7">
    <location>
        <begin position="232"/>
        <end position="460"/>
    </location>
</feature>
<proteinExistence type="inferred from homology"/>
<name>A0A7G5BXJ3_9BACL</name>
<keyword evidence="5" id="KW-0964">Secreted</keyword>
<comment type="subunit">
    <text evidence="2 5">Homopentamer.</text>
</comment>
<dbReference type="AlphaFoldDB" id="A0A7G5BXJ3"/>
<dbReference type="GO" id="GO:0071973">
    <property type="term" value="P:bacterial-type flagellum-dependent cell motility"/>
    <property type="evidence" value="ECO:0007669"/>
    <property type="project" value="TreeGrafter"/>
</dbReference>
<keyword evidence="8" id="KW-0282">Flagellum</keyword>
<dbReference type="InterPro" id="IPR003481">
    <property type="entry name" value="FliD_N"/>
</dbReference>
<organism evidence="8 9">
    <name type="scientific">Cohnella cholangitidis</name>
    <dbReference type="NCBI Taxonomy" id="2598458"/>
    <lineage>
        <taxon>Bacteria</taxon>
        <taxon>Bacillati</taxon>
        <taxon>Bacillota</taxon>
        <taxon>Bacilli</taxon>
        <taxon>Bacillales</taxon>
        <taxon>Paenibacillaceae</taxon>
        <taxon>Cohnella</taxon>
    </lineage>
</organism>
<dbReference type="KEGG" id="cchl:FPL14_11150"/>
<keyword evidence="9" id="KW-1185">Reference proteome</keyword>
<evidence type="ECO:0000256" key="5">
    <source>
        <dbReference type="RuleBase" id="RU362066"/>
    </source>
</evidence>
<reference evidence="8 9" key="1">
    <citation type="submission" date="2019-07" db="EMBL/GenBank/DDBJ databases">
        <authorList>
            <person name="Kim J.K."/>
            <person name="Cheong H.-M."/>
            <person name="Choi Y."/>
            <person name="Hwang K.J."/>
            <person name="Lee S."/>
            <person name="Choi C."/>
        </authorList>
    </citation>
    <scope>NUCLEOTIDE SEQUENCE [LARGE SCALE GENOMIC DNA]</scope>
    <source>
        <strain evidence="8 9">KS 22</strain>
    </source>
</reference>
<dbReference type="Pfam" id="PF02465">
    <property type="entry name" value="FliD_N"/>
    <property type="match status" value="1"/>
</dbReference>
<feature type="domain" description="Flagellar hook-associated protein 2 N-terminal" evidence="6">
    <location>
        <begin position="11"/>
        <end position="107"/>
    </location>
</feature>
<evidence type="ECO:0000259" key="6">
    <source>
        <dbReference type="Pfam" id="PF02465"/>
    </source>
</evidence>
<feature type="coiled-coil region" evidence="5">
    <location>
        <begin position="424"/>
        <end position="462"/>
    </location>
</feature>
<dbReference type="RefSeq" id="WP_182303017.1">
    <property type="nucleotide sequence ID" value="NZ_CP041969.1"/>
</dbReference>
<dbReference type="InterPro" id="IPR040026">
    <property type="entry name" value="FliD"/>
</dbReference>
<dbReference type="GO" id="GO:0009424">
    <property type="term" value="C:bacterial-type flagellum hook"/>
    <property type="evidence" value="ECO:0007669"/>
    <property type="project" value="UniProtKB-UniRule"/>
</dbReference>